<dbReference type="InterPro" id="IPR036163">
    <property type="entry name" value="HMA_dom_sf"/>
</dbReference>
<comment type="caution">
    <text evidence="14">The sequence shown here is derived from an EMBL/GenBank/DDBJ whole genome shotgun (WGS) entry which is preliminary data.</text>
</comment>
<evidence type="ECO:0000256" key="6">
    <source>
        <dbReference type="ARBA" id="ARBA00022833"/>
    </source>
</evidence>
<dbReference type="CDD" id="cd00305">
    <property type="entry name" value="Cu-Zn_Superoxide_Dismutase"/>
    <property type="match status" value="1"/>
</dbReference>
<evidence type="ECO:0000256" key="10">
    <source>
        <dbReference type="ARBA" id="ARBA00025798"/>
    </source>
</evidence>
<keyword evidence="7" id="KW-0049">Antioxidant</keyword>
<dbReference type="GO" id="GO:0005507">
    <property type="term" value="F:copper ion binding"/>
    <property type="evidence" value="ECO:0007669"/>
    <property type="project" value="InterPro"/>
</dbReference>
<evidence type="ECO:0000259" key="13">
    <source>
        <dbReference type="PROSITE" id="PS50846"/>
    </source>
</evidence>
<dbReference type="Pfam" id="PF00080">
    <property type="entry name" value="Sod_Cu"/>
    <property type="match status" value="1"/>
</dbReference>
<keyword evidence="6" id="KW-0862">Zinc</keyword>
<dbReference type="PANTHER" id="PTHR10003">
    <property type="entry name" value="SUPEROXIDE DISMUTASE CU-ZN -RELATED"/>
    <property type="match status" value="1"/>
</dbReference>
<evidence type="ECO:0000313" key="14">
    <source>
        <dbReference type="EMBL" id="CAL1262558.1"/>
    </source>
</evidence>
<name>A0AAV1YUJ0_9ARAC</name>
<dbReference type="AlphaFoldDB" id="A0AAV1YUJ0"/>
<sequence>MYMLKSFYCFLKSYFRVEFDVNLSCKNCASSVEKALSKIPDVKIINIDVEKQSVVIESSLPSQVIKEAIESTGKRAVLKGFGSKKLESAVAELKGEGNIFGVIRFHQADKDLCVIDGTVDGLSSGEHGLHIHEYGDLSQGCESIGPHFNPTDSVHGGKEDSKRHYGDLGNIVADSHGRASFRIHNNIVKVYDIIGRSLAVTADRDDLGKGNNESTKIDGNSGKVWLLLLLLDLLDYLKIQKEYVSVMELQFGMKQISQSHDLKFCWKNGPTTS</sequence>
<dbReference type="Proteomes" id="UP001497382">
    <property type="component" value="Unassembled WGS sequence"/>
</dbReference>
<dbReference type="InterPro" id="IPR036423">
    <property type="entry name" value="SOD-like_Cu/Zn_dom_sf"/>
</dbReference>
<feature type="domain" description="HMA" evidence="13">
    <location>
        <begin position="14"/>
        <end position="77"/>
    </location>
</feature>
<keyword evidence="5" id="KW-0479">Metal-binding</keyword>
<dbReference type="InterPro" id="IPR001424">
    <property type="entry name" value="SOD_Cu_Zn_dom"/>
</dbReference>
<dbReference type="FunFam" id="2.60.40.200:FF:000004">
    <property type="entry name" value="Copper chaperone for superoxide dismutase"/>
    <property type="match status" value="1"/>
</dbReference>
<dbReference type="Pfam" id="PF00403">
    <property type="entry name" value="HMA"/>
    <property type="match status" value="1"/>
</dbReference>
<organism evidence="14 15">
    <name type="scientific">Larinioides sclopetarius</name>
    <dbReference type="NCBI Taxonomy" id="280406"/>
    <lineage>
        <taxon>Eukaryota</taxon>
        <taxon>Metazoa</taxon>
        <taxon>Ecdysozoa</taxon>
        <taxon>Arthropoda</taxon>
        <taxon>Chelicerata</taxon>
        <taxon>Arachnida</taxon>
        <taxon>Araneae</taxon>
        <taxon>Araneomorphae</taxon>
        <taxon>Entelegynae</taxon>
        <taxon>Araneoidea</taxon>
        <taxon>Araneidae</taxon>
        <taxon>Larinioides</taxon>
    </lineage>
</organism>
<evidence type="ECO:0000256" key="9">
    <source>
        <dbReference type="ARBA" id="ARBA00023157"/>
    </source>
</evidence>
<dbReference type="PRINTS" id="PR00068">
    <property type="entry name" value="CUZNDISMTASE"/>
</dbReference>
<dbReference type="Gene3D" id="3.30.70.100">
    <property type="match status" value="1"/>
</dbReference>
<keyword evidence="9" id="KW-1015">Disulfide bond</keyword>
<gene>
    <name evidence="14" type="ORF">LARSCL_LOCUS1051</name>
</gene>
<evidence type="ECO:0000256" key="12">
    <source>
        <dbReference type="ARBA" id="ARBA00072705"/>
    </source>
</evidence>
<dbReference type="PROSITE" id="PS50846">
    <property type="entry name" value="HMA_2"/>
    <property type="match status" value="1"/>
</dbReference>
<dbReference type="CDD" id="cd00371">
    <property type="entry name" value="HMA"/>
    <property type="match status" value="1"/>
</dbReference>
<evidence type="ECO:0000256" key="11">
    <source>
        <dbReference type="ARBA" id="ARBA00032899"/>
    </source>
</evidence>
<keyword evidence="8" id="KW-0186">Copper</keyword>
<comment type="cofactor">
    <cofactor evidence="2">
        <name>Cu(2+)</name>
        <dbReference type="ChEBI" id="CHEBI:29036"/>
    </cofactor>
</comment>
<dbReference type="Gene3D" id="2.60.40.200">
    <property type="entry name" value="Superoxide dismutase, copper/zinc binding domain"/>
    <property type="match status" value="1"/>
</dbReference>
<evidence type="ECO:0000256" key="1">
    <source>
        <dbReference type="ARBA" id="ARBA00001947"/>
    </source>
</evidence>
<evidence type="ECO:0000256" key="8">
    <source>
        <dbReference type="ARBA" id="ARBA00023008"/>
    </source>
</evidence>
<protein>
    <recommendedName>
        <fullName evidence="12">Extracellular superoxide dismutase [Cu-Zn]</fullName>
        <ecNumber evidence="4">1.15.1.1</ecNumber>
    </recommendedName>
    <alternativeName>
        <fullName evidence="11">Superoxide dismutase copper chaperone</fullName>
    </alternativeName>
</protein>
<comment type="similarity">
    <text evidence="10">In the C-terminal section; belongs to the Cu-Zn superoxide dismutase family.</text>
</comment>
<keyword evidence="15" id="KW-1185">Reference proteome</keyword>
<evidence type="ECO:0000256" key="2">
    <source>
        <dbReference type="ARBA" id="ARBA00001973"/>
    </source>
</evidence>
<reference evidence="14 15" key="1">
    <citation type="submission" date="2024-04" db="EMBL/GenBank/DDBJ databases">
        <authorList>
            <person name="Rising A."/>
            <person name="Reimegard J."/>
            <person name="Sonavane S."/>
            <person name="Akerstrom W."/>
            <person name="Nylinder S."/>
            <person name="Hedman E."/>
            <person name="Kallberg Y."/>
        </authorList>
    </citation>
    <scope>NUCLEOTIDE SEQUENCE [LARGE SCALE GENOMIC DNA]</scope>
</reference>
<dbReference type="GO" id="GO:0004784">
    <property type="term" value="F:superoxide dismutase activity"/>
    <property type="evidence" value="ECO:0007669"/>
    <property type="project" value="UniProtKB-EC"/>
</dbReference>
<accession>A0AAV1YUJ0</accession>
<dbReference type="EC" id="1.15.1.1" evidence="4"/>
<dbReference type="SUPFAM" id="SSF49329">
    <property type="entry name" value="Cu,Zn superoxide dismutase-like"/>
    <property type="match status" value="1"/>
</dbReference>
<evidence type="ECO:0000256" key="4">
    <source>
        <dbReference type="ARBA" id="ARBA00012682"/>
    </source>
</evidence>
<evidence type="ECO:0000313" key="15">
    <source>
        <dbReference type="Proteomes" id="UP001497382"/>
    </source>
</evidence>
<evidence type="ECO:0000256" key="3">
    <source>
        <dbReference type="ARBA" id="ARBA00010457"/>
    </source>
</evidence>
<dbReference type="InterPro" id="IPR006121">
    <property type="entry name" value="HMA_dom"/>
</dbReference>
<evidence type="ECO:0000256" key="5">
    <source>
        <dbReference type="ARBA" id="ARBA00022723"/>
    </source>
</evidence>
<dbReference type="EMBL" id="CAXIEN010000005">
    <property type="protein sequence ID" value="CAL1262558.1"/>
    <property type="molecule type" value="Genomic_DNA"/>
</dbReference>
<proteinExistence type="inferred from homology"/>
<comment type="similarity">
    <text evidence="3">Belongs to the Cu-Zn superoxide dismutase family.</text>
</comment>
<dbReference type="SUPFAM" id="SSF55008">
    <property type="entry name" value="HMA, heavy metal-associated domain"/>
    <property type="match status" value="1"/>
</dbReference>
<evidence type="ECO:0000256" key="7">
    <source>
        <dbReference type="ARBA" id="ARBA00022862"/>
    </source>
</evidence>
<comment type="cofactor">
    <cofactor evidence="1">
        <name>Zn(2+)</name>
        <dbReference type="ChEBI" id="CHEBI:29105"/>
    </cofactor>
</comment>
<dbReference type="InterPro" id="IPR024134">
    <property type="entry name" value="SOD_Cu/Zn_/chaperone"/>
</dbReference>